<dbReference type="EMBL" id="LFYR01000857">
    <property type="protein sequence ID" value="KMZ68241.1"/>
    <property type="molecule type" value="Genomic_DNA"/>
</dbReference>
<dbReference type="AlphaFoldDB" id="A0A0K9PH13"/>
<comment type="caution">
    <text evidence="6">The sequence shown here is derived from an EMBL/GenBank/DDBJ whole genome shotgun (WGS) entry which is preliminary data.</text>
</comment>
<evidence type="ECO:0000256" key="2">
    <source>
        <dbReference type="ARBA" id="ARBA00022694"/>
    </source>
</evidence>
<evidence type="ECO:0000256" key="5">
    <source>
        <dbReference type="SAM" id="MobiDB-lite"/>
    </source>
</evidence>
<protein>
    <recommendedName>
        <fullName evidence="8">Pseudouridine synthase I TruA alpha/beta domain-containing protein</fullName>
    </recommendedName>
</protein>
<dbReference type="PANTHER" id="PTHR11142:SF9">
    <property type="entry name" value="TRNA PSEUDOURIDINE SYNTHASE-RELATED"/>
    <property type="match status" value="1"/>
</dbReference>
<feature type="region of interest" description="Disordered" evidence="5">
    <location>
        <begin position="45"/>
        <end position="68"/>
    </location>
</feature>
<evidence type="ECO:0000256" key="4">
    <source>
        <dbReference type="ARBA" id="ARBA00036943"/>
    </source>
</evidence>
<dbReference type="SUPFAM" id="SSF55120">
    <property type="entry name" value="Pseudouridine synthase"/>
    <property type="match status" value="1"/>
</dbReference>
<dbReference type="InterPro" id="IPR020094">
    <property type="entry name" value="TruA/RsuA/RluB/E/F_N"/>
</dbReference>
<accession>A0A0K9PH13</accession>
<gene>
    <name evidence="6" type="ORF">ZOSMA_246G00330</name>
</gene>
<dbReference type="STRING" id="29655.A0A0K9PH13"/>
<evidence type="ECO:0000313" key="6">
    <source>
        <dbReference type="EMBL" id="KMZ68241.1"/>
    </source>
</evidence>
<keyword evidence="2" id="KW-0819">tRNA processing</keyword>
<sequence>MIVIAAASLRFSSSSHAVFPSLFLPVHTSRQFLLVPARRDSSISCIDFSPPPPPPPSPSSSSSDGNGGMRWESFRKKKVVMRVGYVGTDYRGLQIQRGPGSFPTIEGELEAAIFRAGGIHNGNFGDLYKIGWTRSSRTDKGVHSLSTMISLKMEIPENAWKDDLSGILLADYVNSNLPNNIKVFSILPSQK</sequence>
<dbReference type="GO" id="GO:0008033">
    <property type="term" value="P:tRNA processing"/>
    <property type="evidence" value="ECO:0007669"/>
    <property type="project" value="UniProtKB-KW"/>
</dbReference>
<evidence type="ECO:0000256" key="3">
    <source>
        <dbReference type="ARBA" id="ARBA00023235"/>
    </source>
</evidence>
<dbReference type="Proteomes" id="UP000036987">
    <property type="component" value="Unassembled WGS sequence"/>
</dbReference>
<comment type="catalytic activity">
    <reaction evidence="4">
        <text>a uridine in tRNA = a pseudouridine in tRNA</text>
        <dbReference type="Rhea" id="RHEA:54572"/>
        <dbReference type="Rhea" id="RHEA-COMP:13339"/>
        <dbReference type="Rhea" id="RHEA-COMP:13934"/>
        <dbReference type="ChEBI" id="CHEBI:65314"/>
        <dbReference type="ChEBI" id="CHEBI:65315"/>
    </reaction>
</comment>
<evidence type="ECO:0000313" key="7">
    <source>
        <dbReference type="Proteomes" id="UP000036987"/>
    </source>
</evidence>
<proteinExistence type="inferred from homology"/>
<organism evidence="6 7">
    <name type="scientific">Zostera marina</name>
    <name type="common">Eelgrass</name>
    <dbReference type="NCBI Taxonomy" id="29655"/>
    <lineage>
        <taxon>Eukaryota</taxon>
        <taxon>Viridiplantae</taxon>
        <taxon>Streptophyta</taxon>
        <taxon>Embryophyta</taxon>
        <taxon>Tracheophyta</taxon>
        <taxon>Spermatophyta</taxon>
        <taxon>Magnoliopsida</taxon>
        <taxon>Liliopsida</taxon>
        <taxon>Zosteraceae</taxon>
        <taxon>Zostera</taxon>
    </lineage>
</organism>
<feature type="compositionally biased region" description="Pro residues" evidence="5">
    <location>
        <begin position="49"/>
        <end position="58"/>
    </location>
</feature>
<keyword evidence="7" id="KW-1185">Reference proteome</keyword>
<evidence type="ECO:0008006" key="8">
    <source>
        <dbReference type="Google" id="ProtNLM"/>
    </source>
</evidence>
<keyword evidence="3" id="KW-0413">Isomerase</keyword>
<dbReference type="PANTHER" id="PTHR11142">
    <property type="entry name" value="PSEUDOURIDYLATE SYNTHASE"/>
    <property type="match status" value="1"/>
</dbReference>
<dbReference type="GO" id="GO:0003723">
    <property type="term" value="F:RNA binding"/>
    <property type="evidence" value="ECO:0007669"/>
    <property type="project" value="InterPro"/>
</dbReference>
<reference evidence="7" key="1">
    <citation type="journal article" date="2016" name="Nature">
        <title>The genome of the seagrass Zostera marina reveals angiosperm adaptation to the sea.</title>
        <authorList>
            <person name="Olsen J.L."/>
            <person name="Rouze P."/>
            <person name="Verhelst B."/>
            <person name="Lin Y.-C."/>
            <person name="Bayer T."/>
            <person name="Collen J."/>
            <person name="Dattolo E."/>
            <person name="De Paoli E."/>
            <person name="Dittami S."/>
            <person name="Maumus F."/>
            <person name="Michel G."/>
            <person name="Kersting A."/>
            <person name="Lauritano C."/>
            <person name="Lohaus R."/>
            <person name="Toepel M."/>
            <person name="Tonon T."/>
            <person name="Vanneste K."/>
            <person name="Amirebrahimi M."/>
            <person name="Brakel J."/>
            <person name="Bostroem C."/>
            <person name="Chovatia M."/>
            <person name="Grimwood J."/>
            <person name="Jenkins J.W."/>
            <person name="Jueterbock A."/>
            <person name="Mraz A."/>
            <person name="Stam W.T."/>
            <person name="Tice H."/>
            <person name="Bornberg-Bauer E."/>
            <person name="Green P.J."/>
            <person name="Pearson G.A."/>
            <person name="Procaccini G."/>
            <person name="Duarte C.M."/>
            <person name="Schmutz J."/>
            <person name="Reusch T.B.H."/>
            <person name="Van de Peer Y."/>
        </authorList>
    </citation>
    <scope>NUCLEOTIDE SEQUENCE [LARGE SCALE GENOMIC DNA]</scope>
    <source>
        <strain evidence="7">cv. Finnish</strain>
    </source>
</reference>
<dbReference type="OrthoDB" id="10256309at2759"/>
<dbReference type="Gene3D" id="3.30.70.580">
    <property type="entry name" value="Pseudouridine synthase I, catalytic domain, N-terminal subdomain"/>
    <property type="match status" value="1"/>
</dbReference>
<name>A0A0K9PH13_ZOSMR</name>
<dbReference type="FunFam" id="3.30.70.580:FF:000002">
    <property type="entry name" value="tRNA pseudouridine synthase"/>
    <property type="match status" value="1"/>
</dbReference>
<dbReference type="GO" id="GO:0009982">
    <property type="term" value="F:pseudouridine synthase activity"/>
    <property type="evidence" value="ECO:0007669"/>
    <property type="project" value="InterPro"/>
</dbReference>
<comment type="similarity">
    <text evidence="1">Belongs to the tRNA pseudouridine synthase TruA family.</text>
</comment>
<dbReference type="GO" id="GO:0001522">
    <property type="term" value="P:pseudouridine synthesis"/>
    <property type="evidence" value="ECO:0007669"/>
    <property type="project" value="InterPro"/>
</dbReference>
<dbReference type="InterPro" id="IPR020103">
    <property type="entry name" value="PsdUridine_synth_cat_dom_sf"/>
</dbReference>
<evidence type="ECO:0000256" key="1">
    <source>
        <dbReference type="ARBA" id="ARBA00009375"/>
    </source>
</evidence>
<dbReference type="InterPro" id="IPR001406">
    <property type="entry name" value="PsdUridine_synth_TruA"/>
</dbReference>